<gene>
    <name evidence="2" type="ORF">SAMN05444008_107116</name>
</gene>
<dbReference type="Gene3D" id="3.40.50.620">
    <property type="entry name" value="HUPs"/>
    <property type="match status" value="1"/>
</dbReference>
<reference evidence="2 3" key="1">
    <citation type="submission" date="2016-11" db="EMBL/GenBank/DDBJ databases">
        <authorList>
            <person name="Jaros S."/>
            <person name="Januszkiewicz K."/>
            <person name="Wedrychowicz H."/>
        </authorList>
    </citation>
    <scope>NUCLEOTIDE SEQUENCE [LARGE SCALE GENOMIC DNA]</scope>
    <source>
        <strain evidence="2 3">DSM 26897</strain>
    </source>
</reference>
<dbReference type="InterPro" id="IPR036134">
    <property type="entry name" value="Crypto/Photolyase_FAD-like_sf"/>
</dbReference>
<keyword evidence="2" id="KW-0456">Lyase</keyword>
<dbReference type="PANTHER" id="PTHR38657">
    <property type="entry name" value="SLR1343 PROTEIN"/>
    <property type="match status" value="1"/>
</dbReference>
<dbReference type="InterPro" id="IPR052551">
    <property type="entry name" value="UV-DNA_repair_photolyase"/>
</dbReference>
<dbReference type="Pfam" id="PF03441">
    <property type="entry name" value="FAD_binding_7"/>
    <property type="match status" value="1"/>
</dbReference>
<dbReference type="SUPFAM" id="SSF48173">
    <property type="entry name" value="Cryptochrome/photolyase FAD-binding domain"/>
    <property type="match status" value="1"/>
</dbReference>
<dbReference type="RefSeq" id="WP_073042872.1">
    <property type="nucleotide sequence ID" value="NZ_FQUO01000007.1"/>
</dbReference>
<dbReference type="Gene3D" id="1.25.40.80">
    <property type="match status" value="1"/>
</dbReference>
<dbReference type="OrthoDB" id="5288100at2"/>
<dbReference type="STRING" id="1302690.BUE76_16555"/>
<sequence length="507" mass="59402">MTEVSLVFPHQLFRQHPALAKDRTVYLVEEPLFFTQFAFHQQKLVLHRASMQFYRQWLQQQGFTVHYIACKAANADIRVLVKELANEGVTAFHLCELADDWLTRRLQKAAGSNSLVWHRSPAFLNSATEGSLLFPKGKYFQTDFYKAQRQQRNLLLDDGKPLGGRWTFDDENRLKLPKEVPVPQMPLPTANQWVDEALNYVQQNFSKHYGSTQAPFTEGRTERFYPTTFEEADEWLGHFLEQRFALFGPYEDALSQRHPVMFHSLLSPLLNTGLLTPQQVLNAVLEHASQHEIPMNSLEGFIRQLVGWREYIRQVYELEGRKQRTRNYWGFNRSIPASFYNGTTGIAPIDAVIKKVLQTGYAHHIERLMVLGNFFLLCEFHPDEVYRWFMELFIDSYDWVMVPNTYGMTQFADGGLMMTKPYISGSNYLMKMGEFTKGPWQEVWDGLFWRFMHVQRNFFLQNPRLGMLVRTFDKMPEAKRLAHLKVANEFLKKIDRKEVVQEAPLLF</sequence>
<dbReference type="AlphaFoldDB" id="A0A1M5B2U4"/>
<evidence type="ECO:0000313" key="3">
    <source>
        <dbReference type="Proteomes" id="UP000184368"/>
    </source>
</evidence>
<accession>A0A1M5B2U4</accession>
<dbReference type="PANTHER" id="PTHR38657:SF1">
    <property type="entry name" value="SLR1343 PROTEIN"/>
    <property type="match status" value="1"/>
</dbReference>
<dbReference type="Gene3D" id="1.10.579.10">
    <property type="entry name" value="DNA Cyclobutane Dipyrimidine Photolyase, subunit A, domain 3"/>
    <property type="match status" value="1"/>
</dbReference>
<dbReference type="Proteomes" id="UP000184368">
    <property type="component" value="Unassembled WGS sequence"/>
</dbReference>
<feature type="domain" description="Cryptochrome/DNA photolyase FAD-binding" evidence="1">
    <location>
        <begin position="307"/>
        <end position="400"/>
    </location>
</feature>
<dbReference type="Gene3D" id="1.10.10.1710">
    <property type="entry name" value="Deoxyribodipyrimidine photolyase-related"/>
    <property type="match status" value="1"/>
</dbReference>
<dbReference type="InterPro" id="IPR007357">
    <property type="entry name" value="PhrB-like"/>
</dbReference>
<dbReference type="InterPro" id="IPR014729">
    <property type="entry name" value="Rossmann-like_a/b/a_fold"/>
</dbReference>
<dbReference type="Pfam" id="PF04244">
    <property type="entry name" value="DPRP"/>
    <property type="match status" value="1"/>
</dbReference>
<evidence type="ECO:0000259" key="1">
    <source>
        <dbReference type="Pfam" id="PF03441"/>
    </source>
</evidence>
<dbReference type="InterPro" id="IPR005101">
    <property type="entry name" value="Cryptochr/Photolyase_FAD-bd"/>
</dbReference>
<proteinExistence type="predicted"/>
<dbReference type="EMBL" id="FQUO01000007">
    <property type="protein sequence ID" value="SHF36881.1"/>
    <property type="molecule type" value="Genomic_DNA"/>
</dbReference>
<evidence type="ECO:0000313" key="2">
    <source>
        <dbReference type="EMBL" id="SHF36881.1"/>
    </source>
</evidence>
<keyword evidence="3" id="KW-1185">Reference proteome</keyword>
<organism evidence="2 3">
    <name type="scientific">Cnuella takakiae</name>
    <dbReference type="NCBI Taxonomy" id="1302690"/>
    <lineage>
        <taxon>Bacteria</taxon>
        <taxon>Pseudomonadati</taxon>
        <taxon>Bacteroidota</taxon>
        <taxon>Chitinophagia</taxon>
        <taxon>Chitinophagales</taxon>
        <taxon>Chitinophagaceae</taxon>
        <taxon>Cnuella</taxon>
    </lineage>
</organism>
<dbReference type="GO" id="GO:0016829">
    <property type="term" value="F:lyase activity"/>
    <property type="evidence" value="ECO:0007669"/>
    <property type="project" value="UniProtKB-KW"/>
</dbReference>
<name>A0A1M5B2U4_9BACT</name>
<protein>
    <submittedName>
        <fullName evidence="2">Deoxyribodipyrimidine photolyase-related protein</fullName>
    </submittedName>
</protein>